<accession>A0A7M7QLI0</accession>
<dbReference type="InParanoid" id="A0A7M7QLI0"/>
<evidence type="ECO:0000259" key="1">
    <source>
        <dbReference type="PROSITE" id="PS50254"/>
    </source>
</evidence>
<dbReference type="Pfam" id="PF16179">
    <property type="entry name" value="RHD_dimer"/>
    <property type="match status" value="1"/>
</dbReference>
<dbReference type="PROSITE" id="PS50254">
    <property type="entry name" value="REL_2"/>
    <property type="match status" value="1"/>
</dbReference>
<dbReference type="PANTHER" id="PTHR24169">
    <property type="entry name" value="NUCLEAR FACTOR NF-KAPPA-B PROTEIN"/>
    <property type="match status" value="1"/>
</dbReference>
<dbReference type="GO" id="GO:0000981">
    <property type="term" value="F:DNA-binding transcription factor activity, RNA polymerase II-specific"/>
    <property type="evidence" value="ECO:0007669"/>
    <property type="project" value="TreeGrafter"/>
</dbReference>
<dbReference type="SUPFAM" id="SSF81296">
    <property type="entry name" value="E set domains"/>
    <property type="match status" value="1"/>
</dbReference>
<dbReference type="KEGG" id="nvi:100118476"/>
<evidence type="ECO:0000313" key="2">
    <source>
        <dbReference type="EnsemblMetazoa" id="XP_031788426"/>
    </source>
</evidence>
<dbReference type="AlphaFoldDB" id="A0A7M7QLI0"/>
<dbReference type="OrthoDB" id="7881762at2759"/>
<dbReference type="Pfam" id="PF00554">
    <property type="entry name" value="RHD_DNA_bind"/>
    <property type="match status" value="1"/>
</dbReference>
<organism evidence="2 3">
    <name type="scientific">Nasonia vitripennis</name>
    <name type="common">Parasitic wasp</name>
    <dbReference type="NCBI Taxonomy" id="7425"/>
    <lineage>
        <taxon>Eukaryota</taxon>
        <taxon>Metazoa</taxon>
        <taxon>Ecdysozoa</taxon>
        <taxon>Arthropoda</taxon>
        <taxon>Hexapoda</taxon>
        <taxon>Insecta</taxon>
        <taxon>Pterygota</taxon>
        <taxon>Neoptera</taxon>
        <taxon>Endopterygota</taxon>
        <taxon>Hymenoptera</taxon>
        <taxon>Apocrita</taxon>
        <taxon>Proctotrupomorpha</taxon>
        <taxon>Chalcidoidea</taxon>
        <taxon>Pteromalidae</taxon>
        <taxon>Pteromalinae</taxon>
        <taxon>Nasonia</taxon>
    </lineage>
</organism>
<dbReference type="GO" id="GO:0007249">
    <property type="term" value="P:canonical NF-kappaB signal transduction"/>
    <property type="evidence" value="ECO:0007669"/>
    <property type="project" value="TreeGrafter"/>
</dbReference>
<dbReference type="InterPro" id="IPR014756">
    <property type="entry name" value="Ig_E-set"/>
</dbReference>
<dbReference type="RefSeq" id="XP_031788426.1">
    <property type="nucleotide sequence ID" value="XM_031932566.1"/>
</dbReference>
<dbReference type="SUPFAM" id="SSF49417">
    <property type="entry name" value="p53-like transcription factors"/>
    <property type="match status" value="1"/>
</dbReference>
<dbReference type="PRINTS" id="PR00057">
    <property type="entry name" value="NFKBTNSCPFCT"/>
</dbReference>
<dbReference type="GO" id="GO:0045087">
    <property type="term" value="P:innate immune response"/>
    <property type="evidence" value="ECO:0007669"/>
    <property type="project" value="TreeGrafter"/>
</dbReference>
<dbReference type="GO" id="GO:0000978">
    <property type="term" value="F:RNA polymerase II cis-regulatory region sequence-specific DNA binding"/>
    <property type="evidence" value="ECO:0007669"/>
    <property type="project" value="TreeGrafter"/>
</dbReference>
<dbReference type="PANTHER" id="PTHR24169:SF25">
    <property type="entry name" value="DORSAL-RELATED IMMUNITY FACTOR DIF-RELATED"/>
    <property type="match status" value="1"/>
</dbReference>
<dbReference type="SMR" id="A0A7M7QLI0"/>
<dbReference type="InterPro" id="IPR011539">
    <property type="entry name" value="RHD_DNA_bind_dom"/>
</dbReference>
<dbReference type="InterPro" id="IPR000451">
    <property type="entry name" value="NFkB/Dor"/>
</dbReference>
<proteinExistence type="predicted"/>
<dbReference type="GO" id="GO:0045944">
    <property type="term" value="P:positive regulation of transcription by RNA polymerase II"/>
    <property type="evidence" value="ECO:0007669"/>
    <property type="project" value="TreeGrafter"/>
</dbReference>
<dbReference type="InterPro" id="IPR008967">
    <property type="entry name" value="p53-like_TF_DNA-bd_sf"/>
</dbReference>
<dbReference type="EnsemblMetazoa" id="XM_031932566">
    <property type="protein sequence ID" value="XP_031788426"/>
    <property type="gene ID" value="LOC100118476"/>
</dbReference>
<feature type="domain" description="RHD" evidence="1">
    <location>
        <begin position="9"/>
        <end position="186"/>
    </location>
</feature>
<dbReference type="InterPro" id="IPR037059">
    <property type="entry name" value="RHD_DNA_bind_dom_sf"/>
</dbReference>
<evidence type="ECO:0000313" key="3">
    <source>
        <dbReference type="Proteomes" id="UP000002358"/>
    </source>
</evidence>
<dbReference type="InterPro" id="IPR013783">
    <property type="entry name" value="Ig-like_fold"/>
</dbReference>
<reference evidence="2" key="1">
    <citation type="submission" date="2021-01" db="UniProtKB">
        <authorList>
            <consortium name="EnsemblMetazoa"/>
        </authorList>
    </citation>
    <scope>IDENTIFICATION</scope>
</reference>
<protein>
    <recommendedName>
        <fullName evidence="1">RHD domain-containing protein</fullName>
    </recommendedName>
</protein>
<dbReference type="GO" id="GO:0033554">
    <property type="term" value="P:cellular response to stress"/>
    <property type="evidence" value="ECO:0007669"/>
    <property type="project" value="TreeGrafter"/>
</dbReference>
<dbReference type="InterPro" id="IPR032397">
    <property type="entry name" value="RHD_dimer"/>
</dbReference>
<keyword evidence="3" id="KW-1185">Reference proteome</keyword>
<dbReference type="GO" id="GO:0038061">
    <property type="term" value="P:non-canonical NF-kappaB signal transduction"/>
    <property type="evidence" value="ECO:0007669"/>
    <property type="project" value="TreeGrafter"/>
</dbReference>
<dbReference type="GO" id="GO:0005634">
    <property type="term" value="C:nucleus"/>
    <property type="evidence" value="ECO:0007669"/>
    <property type="project" value="TreeGrafter"/>
</dbReference>
<sequence length="571" mass="65366">MTSQGNHKKSRPYVRIIEQPAKAIRFRYEREGRAAGKLDGEMTTDHQKTYPTIKIENYKGPAQVVVSCVSKDPPYYPHPHNLVSTGKQVSNGIRSFITDTQEMIVRFQNLRIQCVPRKNMESSLEVRKSLGVDPFKTGFDQDLDEIDICSIRLCFQVFLEGKEKGKFNVPLTPVVSEPIQNRRAKAAPWIDYISHRSATADGGTEMCILCEKATREDIEVRFYRQENNWEAIAELIPPNVYKQIAIVFKSPKYPDTEISEPVIVMVQLRRISDGEMSDPLSFRIMPTEKNARNQAKRKRSYEKFELAEQIQAEALKFDAHLLVGPDDSWMQPETKIKPAKPFIPVVTIKNNELNEMRNQALMQPATLDNELNNINNVAFDYSNYTQKAQTNGVYEPHYSLNKSQQCQNSAELYSDTLTDDSWIKDIISTLDLQEFSLPTPQIASKCTDNFAFELATKCMHFEQMTAQNNFANDQQIYVNSRNQCKQRQMDQNISDLAASVSGNLSNLNFADLIKIDDMDNVLAETNIDKIFNRLQDIDYLTPLMEEENVAQNINQPIEMPIETLIPPHLLT</sequence>
<dbReference type="GO" id="GO:0034097">
    <property type="term" value="P:response to cytokine"/>
    <property type="evidence" value="ECO:0007669"/>
    <property type="project" value="TreeGrafter"/>
</dbReference>
<dbReference type="Gene3D" id="2.60.40.340">
    <property type="entry name" value="Rel homology domain (RHD), DNA-binding domain"/>
    <property type="match status" value="1"/>
</dbReference>
<dbReference type="Proteomes" id="UP000002358">
    <property type="component" value="Chromosome 5"/>
</dbReference>
<name>A0A7M7QLI0_NASVI</name>
<dbReference type="GeneID" id="100118476"/>
<dbReference type="Gene3D" id="2.60.40.10">
    <property type="entry name" value="Immunoglobulins"/>
    <property type="match status" value="1"/>
</dbReference>
<dbReference type="GO" id="GO:0005737">
    <property type="term" value="C:cytoplasm"/>
    <property type="evidence" value="ECO:0007669"/>
    <property type="project" value="InterPro"/>
</dbReference>